<dbReference type="GO" id="GO:0045944">
    <property type="term" value="P:positive regulation of transcription by RNA polymerase II"/>
    <property type="evidence" value="ECO:0007669"/>
    <property type="project" value="TreeGrafter"/>
</dbReference>
<dbReference type="PANTHER" id="PTHR37534:SF49">
    <property type="entry name" value="LYSINE BIOSYNTHESIS REGULATORY PROTEIN LYS14"/>
    <property type="match status" value="1"/>
</dbReference>
<evidence type="ECO:0000256" key="1">
    <source>
        <dbReference type="ARBA" id="ARBA00004123"/>
    </source>
</evidence>
<dbReference type="GeneID" id="18869651"/>
<dbReference type="Proteomes" id="UP000000709">
    <property type="component" value="Unassembled WGS sequence"/>
</dbReference>
<dbReference type="eggNOG" id="ENOG502S2DH">
    <property type="taxonomic scope" value="Eukaryota"/>
</dbReference>
<dbReference type="GO" id="GO:0005634">
    <property type="term" value="C:nucleus"/>
    <property type="evidence" value="ECO:0007669"/>
    <property type="project" value="UniProtKB-SubCell"/>
</dbReference>
<gene>
    <name evidence="3" type="ORF">SPAPADRAFT_132293</name>
</gene>
<reference evidence="3 4" key="1">
    <citation type="journal article" date="2011" name="Proc. Natl. Acad. Sci. U.S.A.">
        <title>Comparative genomics of xylose-fermenting fungi for enhanced biofuel production.</title>
        <authorList>
            <person name="Wohlbach D.J."/>
            <person name="Kuo A."/>
            <person name="Sato T.K."/>
            <person name="Potts K.M."/>
            <person name="Salamov A.A."/>
            <person name="LaButti K.M."/>
            <person name="Sun H."/>
            <person name="Clum A."/>
            <person name="Pangilinan J.L."/>
            <person name="Lindquist E.A."/>
            <person name="Lucas S."/>
            <person name="Lapidus A."/>
            <person name="Jin M."/>
            <person name="Gunawan C."/>
            <person name="Balan V."/>
            <person name="Dale B.E."/>
            <person name="Jeffries T.W."/>
            <person name="Zinkel R."/>
            <person name="Barry K.W."/>
            <person name="Grigoriev I.V."/>
            <person name="Gasch A.P."/>
        </authorList>
    </citation>
    <scope>NUCLEOTIDE SEQUENCE [LARGE SCALE GENOMIC DNA]</scope>
    <source>
        <strain evidence="4">NRRL Y-27907 / 11-Y1</strain>
    </source>
</reference>
<dbReference type="OMA" id="MEVEEFC"/>
<sequence>MGCDRRLLNIISDITDLSFERFRNSISETNYAILCNDMKKKLDEMNINMMESVLASSKSDAELMVQEFGMEVEEFCFLLSCEIKRLATILYLEACLLNKTPEDEQIDQLVHQIFRLLEFIVIKNNYKWYSTLIWSVFMAASEISSLSPDCEDLRYLTLQIFDKLEDNTLGNVGKTRQIVLSIWKRRDLDNCDENSFGLMADNSKKNKKKGLMGWVNDWEKYVVDEDYAIALA</sequence>
<dbReference type="AlphaFoldDB" id="G3AG08"/>
<dbReference type="InParanoid" id="G3AG08"/>
<dbReference type="STRING" id="619300.G3AG08"/>
<name>G3AG08_SPAPN</name>
<dbReference type="OrthoDB" id="5069333at2759"/>
<comment type="subcellular location">
    <subcellularLocation>
        <location evidence="1">Nucleus</location>
    </subcellularLocation>
</comment>
<dbReference type="GO" id="GO:0003700">
    <property type="term" value="F:DNA-binding transcription factor activity"/>
    <property type="evidence" value="ECO:0007669"/>
    <property type="project" value="TreeGrafter"/>
</dbReference>
<dbReference type="HOGENOM" id="CLU_1120503_0_0_1"/>
<dbReference type="Pfam" id="PF11951">
    <property type="entry name" value="Fungal_trans_2"/>
    <property type="match status" value="1"/>
</dbReference>
<dbReference type="GO" id="GO:0000976">
    <property type="term" value="F:transcription cis-regulatory region binding"/>
    <property type="evidence" value="ECO:0007669"/>
    <property type="project" value="TreeGrafter"/>
</dbReference>
<dbReference type="EMBL" id="GL996499">
    <property type="protein sequence ID" value="EGW35147.1"/>
    <property type="molecule type" value="Genomic_DNA"/>
</dbReference>
<dbReference type="KEGG" id="spaa:SPAPADRAFT_132293"/>
<dbReference type="PANTHER" id="PTHR37534">
    <property type="entry name" value="TRANSCRIPTIONAL ACTIVATOR PROTEIN UGA3"/>
    <property type="match status" value="1"/>
</dbReference>
<dbReference type="InterPro" id="IPR021858">
    <property type="entry name" value="Fun_TF"/>
</dbReference>
<keyword evidence="4" id="KW-1185">Reference proteome</keyword>
<keyword evidence="2" id="KW-0539">Nucleus</keyword>
<proteinExistence type="predicted"/>
<protein>
    <submittedName>
        <fullName evidence="3">Uncharacterized protein</fullName>
    </submittedName>
</protein>
<evidence type="ECO:0000313" key="3">
    <source>
        <dbReference type="EMBL" id="EGW35147.1"/>
    </source>
</evidence>
<accession>G3AG08</accession>
<evidence type="ECO:0000256" key="2">
    <source>
        <dbReference type="ARBA" id="ARBA00023242"/>
    </source>
</evidence>
<organism evidence="4">
    <name type="scientific">Spathaspora passalidarum (strain NRRL Y-27907 / 11-Y1)</name>
    <dbReference type="NCBI Taxonomy" id="619300"/>
    <lineage>
        <taxon>Eukaryota</taxon>
        <taxon>Fungi</taxon>
        <taxon>Dikarya</taxon>
        <taxon>Ascomycota</taxon>
        <taxon>Saccharomycotina</taxon>
        <taxon>Pichiomycetes</taxon>
        <taxon>Debaryomycetaceae</taxon>
        <taxon>Spathaspora</taxon>
    </lineage>
</organism>
<evidence type="ECO:0000313" key="4">
    <source>
        <dbReference type="Proteomes" id="UP000000709"/>
    </source>
</evidence>
<dbReference type="RefSeq" id="XP_007372559.1">
    <property type="nucleotide sequence ID" value="XM_007372497.1"/>
</dbReference>